<dbReference type="GO" id="GO:0005524">
    <property type="term" value="F:ATP binding"/>
    <property type="evidence" value="ECO:0007669"/>
    <property type="project" value="UniProtKB-KW"/>
</dbReference>
<dbReference type="Proteomes" id="UP000499080">
    <property type="component" value="Unassembled WGS sequence"/>
</dbReference>
<dbReference type="Pfam" id="PF00004">
    <property type="entry name" value="AAA"/>
    <property type="match status" value="1"/>
</dbReference>
<sequence>MFLQNVAVERVVNQLLTETSGIPGRKRVFLIAATNRLDKIDSAMLRPGRFDKKLYVGLPTPAGRVEILKSHLKGRTLEEGFEIEKIAFDPRCEHFSGADISNLVDEACSNAVEEMKNLGRKLEGKLVVCMKHFDQAFTEIKPSISEQERRYYEKQSAEQSKT</sequence>
<name>A0A4Y2SPG9_ARAVE</name>
<evidence type="ECO:0000259" key="3">
    <source>
        <dbReference type="Pfam" id="PF00004"/>
    </source>
</evidence>
<evidence type="ECO:0000256" key="2">
    <source>
        <dbReference type="ARBA" id="ARBA00022840"/>
    </source>
</evidence>
<dbReference type="InterPro" id="IPR041569">
    <property type="entry name" value="AAA_lid_3"/>
</dbReference>
<dbReference type="GO" id="GO:1990275">
    <property type="term" value="F:preribosome binding"/>
    <property type="evidence" value="ECO:0007669"/>
    <property type="project" value="TreeGrafter"/>
</dbReference>
<feature type="domain" description="ATPase AAA-type core" evidence="3">
    <location>
        <begin position="6"/>
        <end position="57"/>
    </location>
</feature>
<dbReference type="InterPro" id="IPR027417">
    <property type="entry name" value="P-loop_NTPase"/>
</dbReference>
<evidence type="ECO:0000313" key="5">
    <source>
        <dbReference type="EMBL" id="GBN90197.1"/>
    </source>
</evidence>
<organism evidence="6 7">
    <name type="scientific">Araneus ventricosus</name>
    <name type="common">Orbweaver spider</name>
    <name type="synonym">Epeira ventricosa</name>
    <dbReference type="NCBI Taxonomy" id="182803"/>
    <lineage>
        <taxon>Eukaryota</taxon>
        <taxon>Metazoa</taxon>
        <taxon>Ecdysozoa</taxon>
        <taxon>Arthropoda</taxon>
        <taxon>Chelicerata</taxon>
        <taxon>Arachnida</taxon>
        <taxon>Araneae</taxon>
        <taxon>Araneomorphae</taxon>
        <taxon>Entelegynae</taxon>
        <taxon>Araneoidea</taxon>
        <taxon>Araneidae</taxon>
        <taxon>Araneus</taxon>
    </lineage>
</organism>
<dbReference type="GO" id="GO:0042254">
    <property type="term" value="P:ribosome biogenesis"/>
    <property type="evidence" value="ECO:0007669"/>
    <property type="project" value="TreeGrafter"/>
</dbReference>
<feature type="non-terminal residue" evidence="6">
    <location>
        <position position="162"/>
    </location>
</feature>
<dbReference type="SUPFAM" id="SSF52540">
    <property type="entry name" value="P-loop containing nucleoside triphosphate hydrolases"/>
    <property type="match status" value="1"/>
</dbReference>
<dbReference type="Gene3D" id="1.10.8.60">
    <property type="match status" value="1"/>
</dbReference>
<dbReference type="GO" id="GO:0005634">
    <property type="term" value="C:nucleus"/>
    <property type="evidence" value="ECO:0007669"/>
    <property type="project" value="TreeGrafter"/>
</dbReference>
<evidence type="ECO:0000313" key="7">
    <source>
        <dbReference type="Proteomes" id="UP000499080"/>
    </source>
</evidence>
<dbReference type="EMBL" id="BGPR01023208">
    <property type="protein sequence ID" value="GBN90197.1"/>
    <property type="molecule type" value="Genomic_DNA"/>
</dbReference>
<proteinExistence type="predicted"/>
<keyword evidence="7" id="KW-1185">Reference proteome</keyword>
<dbReference type="EMBL" id="BGPR01023211">
    <property type="protein sequence ID" value="GBN90208.1"/>
    <property type="molecule type" value="Genomic_DNA"/>
</dbReference>
<dbReference type="GO" id="GO:0016887">
    <property type="term" value="F:ATP hydrolysis activity"/>
    <property type="evidence" value="ECO:0007669"/>
    <property type="project" value="InterPro"/>
</dbReference>
<dbReference type="InterPro" id="IPR003959">
    <property type="entry name" value="ATPase_AAA_core"/>
</dbReference>
<dbReference type="AlphaFoldDB" id="A0A4Y2SPG9"/>
<evidence type="ECO:0000313" key="6">
    <source>
        <dbReference type="EMBL" id="GBN90208.1"/>
    </source>
</evidence>
<feature type="domain" description="AAA ATPase AAA+ lid" evidence="4">
    <location>
        <begin position="81"/>
        <end position="117"/>
    </location>
</feature>
<keyword evidence="2" id="KW-0067">ATP-binding</keyword>
<evidence type="ECO:0000259" key="4">
    <source>
        <dbReference type="Pfam" id="PF17862"/>
    </source>
</evidence>
<gene>
    <name evidence="6" type="primary">TIGD2_23</name>
    <name evidence="5" type="synonym">TIGD2_6</name>
    <name evidence="5" type="ORF">AVEN_206827_1</name>
    <name evidence="6" type="ORF">AVEN_47722_1</name>
</gene>
<protein>
    <submittedName>
        <fullName evidence="6">Tigger transposable element-derived protein 2</fullName>
    </submittedName>
</protein>
<dbReference type="OrthoDB" id="8173462at2759"/>
<dbReference type="PANTHER" id="PTHR23077:SF171">
    <property type="entry name" value="NUCLEAR VALOSIN-CONTAINING PROTEIN-LIKE"/>
    <property type="match status" value="1"/>
</dbReference>
<keyword evidence="1" id="KW-0547">Nucleotide-binding</keyword>
<comment type="caution">
    <text evidence="6">The sequence shown here is derived from an EMBL/GenBank/DDBJ whole genome shotgun (WGS) entry which is preliminary data.</text>
</comment>
<evidence type="ECO:0000256" key="1">
    <source>
        <dbReference type="ARBA" id="ARBA00022741"/>
    </source>
</evidence>
<dbReference type="Gene3D" id="3.40.50.300">
    <property type="entry name" value="P-loop containing nucleotide triphosphate hydrolases"/>
    <property type="match status" value="1"/>
</dbReference>
<dbReference type="Pfam" id="PF17862">
    <property type="entry name" value="AAA_lid_3"/>
    <property type="match status" value="1"/>
</dbReference>
<reference evidence="6 7" key="1">
    <citation type="journal article" date="2019" name="Sci. Rep.">
        <title>Orb-weaving spider Araneus ventricosus genome elucidates the spidroin gene catalogue.</title>
        <authorList>
            <person name="Kono N."/>
            <person name="Nakamura H."/>
            <person name="Ohtoshi R."/>
            <person name="Moran D.A.P."/>
            <person name="Shinohara A."/>
            <person name="Yoshida Y."/>
            <person name="Fujiwara M."/>
            <person name="Mori M."/>
            <person name="Tomita M."/>
            <person name="Arakawa K."/>
        </authorList>
    </citation>
    <scope>NUCLEOTIDE SEQUENCE [LARGE SCALE GENOMIC DNA]</scope>
</reference>
<accession>A0A4Y2SPG9</accession>
<dbReference type="GO" id="GO:0003723">
    <property type="term" value="F:RNA binding"/>
    <property type="evidence" value="ECO:0007669"/>
    <property type="project" value="TreeGrafter"/>
</dbReference>
<dbReference type="PANTHER" id="PTHR23077">
    <property type="entry name" value="AAA-FAMILY ATPASE"/>
    <property type="match status" value="1"/>
</dbReference>
<dbReference type="InterPro" id="IPR050168">
    <property type="entry name" value="AAA_ATPase_domain"/>
</dbReference>